<keyword evidence="3" id="KW-1185">Reference proteome</keyword>
<sequence length="214" mass="22776">MPSSPVPGASPEYTRAFRLRIAVVGVLYFVMLGVMICTFVFGLFLPDLAAPLPGRRAQVRSEFGTLLCYAHPIVVAGTGMAIHSLIGHWPGPRLLPAGTTPEEVRAAHGLLRTGTAEADPRTVLVAGEMAKLFLKNPFAAFVGPLTAVLAGAVLFATLLVLPFMAGAILAGDPAHAMMLAGFPLLLFFLVGFNLRSWYWIRKARGFRAGYGAVA</sequence>
<gene>
    <name evidence="2" type="ORF">FHS13_003590</name>
</gene>
<keyword evidence="1" id="KW-0812">Transmembrane</keyword>
<dbReference type="Proteomes" id="UP000536604">
    <property type="component" value="Unassembled WGS sequence"/>
</dbReference>
<feature type="transmembrane region" description="Helical" evidence="1">
    <location>
        <begin position="64"/>
        <end position="86"/>
    </location>
</feature>
<name>A0A841IWG3_9ACTN</name>
<protein>
    <submittedName>
        <fullName evidence="2">Uncharacterized protein</fullName>
    </submittedName>
</protein>
<keyword evidence="1" id="KW-0472">Membrane</keyword>
<organism evidence="2 3">
    <name type="scientific">Nocardiopsis algeriensis</name>
    <dbReference type="NCBI Taxonomy" id="1478215"/>
    <lineage>
        <taxon>Bacteria</taxon>
        <taxon>Bacillati</taxon>
        <taxon>Actinomycetota</taxon>
        <taxon>Actinomycetes</taxon>
        <taxon>Streptosporangiales</taxon>
        <taxon>Nocardiopsidaceae</taxon>
        <taxon>Nocardiopsis</taxon>
    </lineage>
</organism>
<dbReference type="RefSeq" id="WP_184293064.1">
    <property type="nucleotide sequence ID" value="NZ_JACHJO010000011.1"/>
</dbReference>
<evidence type="ECO:0000256" key="1">
    <source>
        <dbReference type="SAM" id="Phobius"/>
    </source>
</evidence>
<feature type="transmembrane region" description="Helical" evidence="1">
    <location>
        <begin position="174"/>
        <end position="194"/>
    </location>
</feature>
<evidence type="ECO:0000313" key="2">
    <source>
        <dbReference type="EMBL" id="MBB6121616.1"/>
    </source>
</evidence>
<comment type="caution">
    <text evidence="2">The sequence shown here is derived from an EMBL/GenBank/DDBJ whole genome shotgun (WGS) entry which is preliminary data.</text>
</comment>
<keyword evidence="1" id="KW-1133">Transmembrane helix</keyword>
<reference evidence="2 3" key="1">
    <citation type="submission" date="2020-08" db="EMBL/GenBank/DDBJ databases">
        <title>Genomic Encyclopedia of Type Strains, Phase III (KMG-III): the genomes of soil and plant-associated and newly described type strains.</title>
        <authorList>
            <person name="Whitman W."/>
        </authorList>
    </citation>
    <scope>NUCLEOTIDE SEQUENCE [LARGE SCALE GENOMIC DNA]</scope>
    <source>
        <strain evidence="2 3">CECT 8712</strain>
    </source>
</reference>
<feature type="transmembrane region" description="Helical" evidence="1">
    <location>
        <begin position="21"/>
        <end position="44"/>
    </location>
</feature>
<accession>A0A841IWG3</accession>
<proteinExistence type="predicted"/>
<evidence type="ECO:0000313" key="3">
    <source>
        <dbReference type="Proteomes" id="UP000536604"/>
    </source>
</evidence>
<feature type="transmembrane region" description="Helical" evidence="1">
    <location>
        <begin position="138"/>
        <end position="168"/>
    </location>
</feature>
<dbReference type="EMBL" id="JACHJO010000011">
    <property type="protein sequence ID" value="MBB6121616.1"/>
    <property type="molecule type" value="Genomic_DNA"/>
</dbReference>
<dbReference type="AlphaFoldDB" id="A0A841IWG3"/>